<evidence type="ECO:0000256" key="10">
    <source>
        <dbReference type="SAM" id="Coils"/>
    </source>
</evidence>
<accession>A0A8S2HM58</accession>
<dbReference type="PANTHER" id="PTHR20383">
    <property type="entry name" value="RNA POLYMERASE II SUBUNIT A C-TERMINAL DOMAIN PHOSPHATASE"/>
    <property type="match status" value="1"/>
</dbReference>
<name>A0A8S2HM58_9BILA</name>
<dbReference type="Gene3D" id="3.40.50.2300">
    <property type="match status" value="2"/>
</dbReference>
<dbReference type="EMBL" id="CAJOBA010002896">
    <property type="protein sequence ID" value="CAF3663172.1"/>
    <property type="molecule type" value="Genomic_DNA"/>
</dbReference>
<dbReference type="GO" id="GO:0008420">
    <property type="term" value="F:RNA polymerase II CTD heptapeptide repeat phosphatase activity"/>
    <property type="evidence" value="ECO:0007669"/>
    <property type="project" value="UniProtKB-ARBA"/>
</dbReference>
<comment type="catalytic activity">
    <reaction evidence="8 9">
        <text>O-phospho-L-threonyl-[protein] + H2O = L-threonyl-[protein] + phosphate</text>
        <dbReference type="Rhea" id="RHEA:47004"/>
        <dbReference type="Rhea" id="RHEA-COMP:11060"/>
        <dbReference type="Rhea" id="RHEA-COMP:11605"/>
        <dbReference type="ChEBI" id="CHEBI:15377"/>
        <dbReference type="ChEBI" id="CHEBI:30013"/>
        <dbReference type="ChEBI" id="CHEBI:43474"/>
        <dbReference type="ChEBI" id="CHEBI:61977"/>
        <dbReference type="EC" id="3.1.3.16"/>
    </reaction>
</comment>
<dbReference type="Proteomes" id="UP000677228">
    <property type="component" value="Unassembled WGS sequence"/>
</dbReference>
<evidence type="ECO:0000256" key="2">
    <source>
        <dbReference type="ARBA" id="ARBA00008978"/>
    </source>
</evidence>
<evidence type="ECO:0000256" key="4">
    <source>
        <dbReference type="ARBA" id="ARBA00022801"/>
    </source>
</evidence>
<evidence type="ECO:0000256" key="1">
    <source>
        <dbReference type="ARBA" id="ARBA00004123"/>
    </source>
</evidence>
<feature type="non-terminal residue" evidence="12">
    <location>
        <position position="1"/>
    </location>
</feature>
<gene>
    <name evidence="11" type="ORF">OVA965_LOCUS8532</name>
    <name evidence="12" type="ORF">TMI583_LOCUS8530</name>
</gene>
<dbReference type="AlphaFoldDB" id="A0A8S2HM58"/>
<dbReference type="Proteomes" id="UP000682733">
    <property type="component" value="Unassembled WGS sequence"/>
</dbReference>
<comment type="subcellular location">
    <subcellularLocation>
        <location evidence="1 9">Nucleus</location>
    </subcellularLocation>
</comment>
<dbReference type="GO" id="GO:0005634">
    <property type="term" value="C:nucleus"/>
    <property type="evidence" value="ECO:0007669"/>
    <property type="project" value="UniProtKB-SubCell"/>
</dbReference>
<evidence type="ECO:0000313" key="12">
    <source>
        <dbReference type="EMBL" id="CAF3663172.1"/>
    </source>
</evidence>
<organism evidence="12 13">
    <name type="scientific">Didymodactylos carnosus</name>
    <dbReference type="NCBI Taxonomy" id="1234261"/>
    <lineage>
        <taxon>Eukaryota</taxon>
        <taxon>Metazoa</taxon>
        <taxon>Spiralia</taxon>
        <taxon>Gnathifera</taxon>
        <taxon>Rotifera</taxon>
        <taxon>Eurotatoria</taxon>
        <taxon>Bdelloidea</taxon>
        <taxon>Philodinida</taxon>
        <taxon>Philodinidae</taxon>
        <taxon>Didymodactylos</taxon>
    </lineage>
</organism>
<evidence type="ECO:0000256" key="9">
    <source>
        <dbReference type="RuleBase" id="RU369031"/>
    </source>
</evidence>
<dbReference type="FunFam" id="3.40.50.2300:FF:000066">
    <property type="entry name" value="RNA polymerase II subunit A C-terminal domain phosphatase SSU72"/>
    <property type="match status" value="1"/>
</dbReference>
<comment type="similarity">
    <text evidence="2 9">Belongs to the SSU72 phosphatase family.</text>
</comment>
<evidence type="ECO:0000256" key="7">
    <source>
        <dbReference type="ARBA" id="ARBA00047761"/>
    </source>
</evidence>
<dbReference type="EC" id="3.1.3.16" evidence="9"/>
<keyword evidence="3 9" id="KW-0507">mRNA processing</keyword>
<comment type="caution">
    <text evidence="12">The sequence shown here is derived from an EMBL/GenBank/DDBJ whole genome shotgun (WGS) entry which is preliminary data.</text>
</comment>
<keyword evidence="5 9" id="KW-0904">Protein phosphatase</keyword>
<dbReference type="Pfam" id="PF04722">
    <property type="entry name" value="Ssu72"/>
    <property type="match status" value="1"/>
</dbReference>
<evidence type="ECO:0000313" key="11">
    <source>
        <dbReference type="EMBL" id="CAF0879228.1"/>
    </source>
</evidence>
<protein>
    <recommendedName>
        <fullName evidence="9">RNA polymerase II subunit A C-terminal domain phosphatase SSU72</fullName>
        <shortName evidence="9">CTD phosphatase SSU72</shortName>
        <ecNumber evidence="9">3.1.3.16</ecNumber>
    </recommendedName>
</protein>
<keyword evidence="4 9" id="KW-0378">Hydrolase</keyword>
<dbReference type="GO" id="GO:0031124">
    <property type="term" value="P:mRNA 3'-end processing"/>
    <property type="evidence" value="ECO:0007669"/>
    <property type="project" value="UniProtKB-ARBA"/>
</dbReference>
<proteinExistence type="inferred from homology"/>
<reference evidence="12" key="1">
    <citation type="submission" date="2021-02" db="EMBL/GenBank/DDBJ databases">
        <authorList>
            <person name="Nowell W R."/>
        </authorList>
    </citation>
    <scope>NUCLEOTIDE SEQUENCE</scope>
</reference>
<comment type="function">
    <text evidence="9">Protein phosphatase that catalyzes the dephosphorylation of the C-terminal domain of RNA polymerase II. Plays a role in RNA processing and termination.</text>
</comment>
<sequence length="257" mass="29737">SNDCLPLTHLTQYLVQIKIKHSAKIYFSNVKQIEYQVIVALADTFSLHFYLVEGVDAALQIKITVIMPLKFAVVCSSNQNRSMEAHNFMSKRGLIIKSFGSGAQVKLPGPSLDRPNIYTFDTSYEYMYKDLIARDQNLYTQNGVLHMLDRNRRIKEKPERFQDCRDRFDIVFTVEERIFDQVLEDLDNRDKKTNELVHIINIDVADNPEDATLGAFMLCDLGQKMEAVDDLDNEIDEILTEYESKIKRPILHAVSFY</sequence>
<comment type="catalytic activity">
    <reaction evidence="7 9">
        <text>O-phospho-L-seryl-[protein] + H2O = L-seryl-[protein] + phosphate</text>
        <dbReference type="Rhea" id="RHEA:20629"/>
        <dbReference type="Rhea" id="RHEA-COMP:9863"/>
        <dbReference type="Rhea" id="RHEA-COMP:11604"/>
        <dbReference type="ChEBI" id="CHEBI:15377"/>
        <dbReference type="ChEBI" id="CHEBI:29999"/>
        <dbReference type="ChEBI" id="CHEBI:43474"/>
        <dbReference type="ChEBI" id="CHEBI:83421"/>
        <dbReference type="EC" id="3.1.3.16"/>
    </reaction>
</comment>
<evidence type="ECO:0000256" key="3">
    <source>
        <dbReference type="ARBA" id="ARBA00022664"/>
    </source>
</evidence>
<keyword evidence="6 9" id="KW-0539">Nucleus</keyword>
<dbReference type="EMBL" id="CAJNOK010002894">
    <property type="protein sequence ID" value="CAF0879228.1"/>
    <property type="molecule type" value="Genomic_DNA"/>
</dbReference>
<evidence type="ECO:0000256" key="6">
    <source>
        <dbReference type="ARBA" id="ARBA00023242"/>
    </source>
</evidence>
<keyword evidence="10" id="KW-0175">Coiled coil</keyword>
<evidence type="ECO:0000256" key="8">
    <source>
        <dbReference type="ARBA" id="ARBA00048336"/>
    </source>
</evidence>
<feature type="coiled-coil region" evidence="10">
    <location>
        <begin position="221"/>
        <end position="248"/>
    </location>
</feature>
<dbReference type="InterPro" id="IPR006811">
    <property type="entry name" value="RNA_pol_II_suA"/>
</dbReference>
<evidence type="ECO:0000313" key="13">
    <source>
        <dbReference type="Proteomes" id="UP000682733"/>
    </source>
</evidence>
<evidence type="ECO:0000256" key="5">
    <source>
        <dbReference type="ARBA" id="ARBA00022912"/>
    </source>
</evidence>
<dbReference type="FunFam" id="3.40.50.2300:FF:000039">
    <property type="entry name" value="RNA polymerase II subunit A C-terminal domain phosphatase"/>
    <property type="match status" value="1"/>
</dbReference>